<keyword evidence="2" id="KW-0547">Nucleotide-binding</keyword>
<accession>A0AAW0I587</accession>
<sequence length="702" mass="79166">SILQIQTLSNSLTGPTPTKLFLHPKPHNSSLYSQPITPKTTIIRMGGGPRTYPGGVSKWQWKRMQAKKARQLLKARLARERNIYEMRKRAELKAAVSELERPWEVVDRAPNLLSIGADEQVKVLADRFQRPGGFDLWTQRDGPQLFQTVDELPSARFFPKGVVHSIKPYQRNGGLDELKEEKGHNLLDDPESSYQKDSLELSGVNRRNGKRSNGKLRKNVNRNRFQDVGSNGSGGLEAREAGFDREQRGKGPIGSGGLESGEAGFDRKQRGKGPIRRNVRGNGLLGLRDSQSDDVYDIGFDRKQRGMGPIRLNVQGNGLLGLRDSQSDDVYDMNLQEDGRKMSILQIQTLSNSLTGPTPTKLFLHPKPHNSSLYSQPITPKTTIIRMGGGPRTYPGSCFRSSDVYVHMHILFIVQNWNADVLLTAPRQTSSVSLLMICSNWSLDLTFTFLPGWLRDMHLQFHTTFSISFVLMEMGNIDAAVPFFGKGFNKIYPLIMVFFHRVIEYFGNWKIFKFQNESDDMDGFDQSGVIILIKGRSGLEKGHKVGEHVIPLARNFNNEKVDTELKATKVMEDGKRGQLQSLKEEALIDTSREAINNMDLVEKNVTSSTADSSNLQNVTAGSSSRFASEWEAMKSGFQNLKSNIVAKRFIPLHQGQETKIDHISSSESLDEIFERLKQPTMNRRGYYNDDNYDDHGLDIREM</sequence>
<dbReference type="GO" id="GO:0004386">
    <property type="term" value="F:helicase activity"/>
    <property type="evidence" value="ECO:0007669"/>
    <property type="project" value="UniProtKB-KW"/>
</dbReference>
<keyword evidence="2" id="KW-0067">ATP-binding</keyword>
<feature type="compositionally biased region" description="Basic and acidic residues" evidence="1">
    <location>
        <begin position="237"/>
        <end position="249"/>
    </location>
</feature>
<comment type="caution">
    <text evidence="2">The sequence shown here is derived from an EMBL/GenBank/DDBJ whole genome shotgun (WGS) entry which is preliminary data.</text>
</comment>
<gene>
    <name evidence="2" type="primary">RH33_0</name>
    <name evidence="2" type="ORF">CFP56_018412</name>
</gene>
<proteinExistence type="predicted"/>
<keyword evidence="2" id="KW-0347">Helicase</keyword>
<evidence type="ECO:0000256" key="1">
    <source>
        <dbReference type="SAM" id="MobiDB-lite"/>
    </source>
</evidence>
<reference evidence="2 3" key="1">
    <citation type="journal article" date="2018" name="Sci. Data">
        <title>The draft genome sequence of cork oak.</title>
        <authorList>
            <person name="Ramos A.M."/>
            <person name="Usie A."/>
            <person name="Barbosa P."/>
            <person name="Barros P.M."/>
            <person name="Capote T."/>
            <person name="Chaves I."/>
            <person name="Simoes F."/>
            <person name="Abreu I."/>
            <person name="Carrasquinho I."/>
            <person name="Faro C."/>
            <person name="Guimaraes J.B."/>
            <person name="Mendonca D."/>
            <person name="Nobrega F."/>
            <person name="Rodrigues L."/>
            <person name="Saibo N.J.M."/>
            <person name="Varela M.C."/>
            <person name="Egas C."/>
            <person name="Matos J."/>
            <person name="Miguel C.M."/>
            <person name="Oliveira M.M."/>
            <person name="Ricardo C.P."/>
            <person name="Goncalves S."/>
        </authorList>
    </citation>
    <scope>NUCLEOTIDE SEQUENCE [LARGE SCALE GENOMIC DNA]</scope>
    <source>
        <strain evidence="3">cv. HL8</strain>
    </source>
</reference>
<evidence type="ECO:0000313" key="2">
    <source>
        <dbReference type="EMBL" id="KAK7809529.1"/>
    </source>
</evidence>
<keyword evidence="3" id="KW-1185">Reference proteome</keyword>
<evidence type="ECO:0000313" key="3">
    <source>
        <dbReference type="Proteomes" id="UP000237347"/>
    </source>
</evidence>
<dbReference type="EMBL" id="PKMF04002338">
    <property type="protein sequence ID" value="KAK7809529.1"/>
    <property type="molecule type" value="Genomic_DNA"/>
</dbReference>
<feature type="region of interest" description="Disordered" evidence="1">
    <location>
        <begin position="185"/>
        <end position="286"/>
    </location>
</feature>
<protein>
    <submittedName>
        <fullName evidence="2">Dead-box atp-dependent rna helicase 33</fullName>
    </submittedName>
</protein>
<keyword evidence="2" id="KW-0378">Hydrolase</keyword>
<feature type="non-terminal residue" evidence="2">
    <location>
        <position position="1"/>
    </location>
</feature>
<name>A0AAW0I587_QUESU</name>
<dbReference type="PANTHER" id="PTHR37724">
    <property type="entry name" value="OS02G0564300 PROTEIN"/>
    <property type="match status" value="1"/>
</dbReference>
<feature type="compositionally biased region" description="Basic residues" evidence="1">
    <location>
        <begin position="269"/>
        <end position="279"/>
    </location>
</feature>
<feature type="compositionally biased region" description="Basic residues" evidence="1">
    <location>
        <begin position="207"/>
        <end position="221"/>
    </location>
</feature>
<organism evidence="2 3">
    <name type="scientific">Quercus suber</name>
    <name type="common">Cork oak</name>
    <dbReference type="NCBI Taxonomy" id="58331"/>
    <lineage>
        <taxon>Eukaryota</taxon>
        <taxon>Viridiplantae</taxon>
        <taxon>Streptophyta</taxon>
        <taxon>Embryophyta</taxon>
        <taxon>Tracheophyta</taxon>
        <taxon>Spermatophyta</taxon>
        <taxon>Magnoliopsida</taxon>
        <taxon>eudicotyledons</taxon>
        <taxon>Gunneridae</taxon>
        <taxon>Pentapetalae</taxon>
        <taxon>rosids</taxon>
        <taxon>fabids</taxon>
        <taxon>Fagales</taxon>
        <taxon>Fagaceae</taxon>
        <taxon>Quercus</taxon>
    </lineage>
</organism>
<dbReference type="PANTHER" id="PTHR37724:SF1">
    <property type="entry name" value="OS02G0564300 PROTEIN"/>
    <property type="match status" value="1"/>
</dbReference>
<dbReference type="Proteomes" id="UP000237347">
    <property type="component" value="Unassembled WGS sequence"/>
</dbReference>
<dbReference type="AlphaFoldDB" id="A0AAW0I587"/>